<dbReference type="GO" id="GO:0016020">
    <property type="term" value="C:membrane"/>
    <property type="evidence" value="ECO:0007669"/>
    <property type="project" value="TreeGrafter"/>
</dbReference>
<proteinExistence type="predicted"/>
<dbReference type="PANTHER" id="PTHR43798:SF33">
    <property type="entry name" value="HYDROLASE, PUTATIVE (AFU_ORTHOLOGUE AFUA_2G14860)-RELATED"/>
    <property type="match status" value="1"/>
</dbReference>
<evidence type="ECO:0000259" key="1">
    <source>
        <dbReference type="Pfam" id="PF00561"/>
    </source>
</evidence>
<name>A0A2J6Q5L2_9HELO</name>
<dbReference type="STRING" id="1745343.A0A2J6Q5L2"/>
<sequence length="337" mass="37434">MIQEAAVSLHMTFYVPRYIHIAFHSTAIRRRPLILIELVNFIVSAIMAATALSHDSNTFTANNITFSYTLSGSGPLLIAQSVGWGATSAYLQRGLKPLEAHFELLYFEPRGNGKSSRPTSQSLMTTSLMADDLEHLRIHLGESAGQKLRLIGHSDGESIILAYAPRYPERVEDLVLVSHQLQDYKCKDGEVFNERRKNNALYAPAMKALFEPEPPSTDAEFAASIAAGMPYYFADPNKTPETLESDLGDGISLWAMQGWSIGQQEHPFPHAQELGAVKARTLCMFGMEDAICFVQEGVSTVEAIEDAKLVVYEDCGHVLWIEKEVEFFRDVLAFLNG</sequence>
<dbReference type="SUPFAM" id="SSF53474">
    <property type="entry name" value="alpha/beta-Hydrolases"/>
    <property type="match status" value="1"/>
</dbReference>
<evidence type="ECO:0000313" key="2">
    <source>
        <dbReference type="EMBL" id="PMD21575.1"/>
    </source>
</evidence>
<keyword evidence="3" id="KW-1185">Reference proteome</keyword>
<dbReference type="Gene3D" id="3.40.50.1820">
    <property type="entry name" value="alpha/beta hydrolase"/>
    <property type="match status" value="1"/>
</dbReference>
<dbReference type="InterPro" id="IPR029058">
    <property type="entry name" value="AB_hydrolase_fold"/>
</dbReference>
<reference evidence="2 3" key="1">
    <citation type="submission" date="2016-05" db="EMBL/GenBank/DDBJ databases">
        <title>A degradative enzymes factory behind the ericoid mycorrhizal symbiosis.</title>
        <authorList>
            <consortium name="DOE Joint Genome Institute"/>
            <person name="Martino E."/>
            <person name="Morin E."/>
            <person name="Grelet G."/>
            <person name="Kuo A."/>
            <person name="Kohler A."/>
            <person name="Daghino S."/>
            <person name="Barry K."/>
            <person name="Choi C."/>
            <person name="Cichocki N."/>
            <person name="Clum A."/>
            <person name="Copeland A."/>
            <person name="Hainaut M."/>
            <person name="Haridas S."/>
            <person name="Labutti K."/>
            <person name="Lindquist E."/>
            <person name="Lipzen A."/>
            <person name="Khouja H.-R."/>
            <person name="Murat C."/>
            <person name="Ohm R."/>
            <person name="Olson A."/>
            <person name="Spatafora J."/>
            <person name="Veneault-Fourrey C."/>
            <person name="Henrissat B."/>
            <person name="Grigoriev I."/>
            <person name="Martin F."/>
            <person name="Perotto S."/>
        </authorList>
    </citation>
    <scope>NUCLEOTIDE SEQUENCE [LARGE SCALE GENOMIC DNA]</scope>
    <source>
        <strain evidence="2 3">UAMH 7357</strain>
    </source>
</reference>
<dbReference type="GO" id="GO:0016787">
    <property type="term" value="F:hydrolase activity"/>
    <property type="evidence" value="ECO:0007669"/>
    <property type="project" value="UniProtKB-KW"/>
</dbReference>
<dbReference type="OrthoDB" id="10249433at2759"/>
<keyword evidence="2" id="KW-0378">Hydrolase</keyword>
<organism evidence="2 3">
    <name type="scientific">Hyaloscypha hepaticicola</name>
    <dbReference type="NCBI Taxonomy" id="2082293"/>
    <lineage>
        <taxon>Eukaryota</taxon>
        <taxon>Fungi</taxon>
        <taxon>Dikarya</taxon>
        <taxon>Ascomycota</taxon>
        <taxon>Pezizomycotina</taxon>
        <taxon>Leotiomycetes</taxon>
        <taxon>Helotiales</taxon>
        <taxon>Hyaloscyphaceae</taxon>
        <taxon>Hyaloscypha</taxon>
    </lineage>
</organism>
<gene>
    <name evidence="2" type="ORF">NA56DRAFT_703216</name>
</gene>
<dbReference type="Pfam" id="PF00561">
    <property type="entry name" value="Abhydrolase_1"/>
    <property type="match status" value="1"/>
</dbReference>
<dbReference type="PANTHER" id="PTHR43798">
    <property type="entry name" value="MONOACYLGLYCEROL LIPASE"/>
    <property type="match status" value="1"/>
</dbReference>
<dbReference type="AlphaFoldDB" id="A0A2J6Q5L2"/>
<dbReference type="InterPro" id="IPR050266">
    <property type="entry name" value="AB_hydrolase_sf"/>
</dbReference>
<dbReference type="EMBL" id="KZ613480">
    <property type="protein sequence ID" value="PMD21575.1"/>
    <property type="molecule type" value="Genomic_DNA"/>
</dbReference>
<accession>A0A2J6Q5L2</accession>
<dbReference type="Proteomes" id="UP000235672">
    <property type="component" value="Unassembled WGS sequence"/>
</dbReference>
<dbReference type="InterPro" id="IPR000073">
    <property type="entry name" value="AB_hydrolase_1"/>
</dbReference>
<protein>
    <submittedName>
        <fullName evidence="2">Alpha/beta-hydrolase</fullName>
    </submittedName>
</protein>
<evidence type="ECO:0000313" key="3">
    <source>
        <dbReference type="Proteomes" id="UP000235672"/>
    </source>
</evidence>
<feature type="domain" description="AB hydrolase-1" evidence="1">
    <location>
        <begin position="83"/>
        <end position="323"/>
    </location>
</feature>